<dbReference type="InterPro" id="IPR019811">
    <property type="entry name" value="HDH_CS"/>
</dbReference>
<keyword evidence="6 10" id="KW-0028">Amino-acid biosynthesis</keyword>
<dbReference type="Pfam" id="PF03447">
    <property type="entry name" value="NAD_binding_3"/>
    <property type="match status" value="1"/>
</dbReference>
<dbReference type="PANTHER" id="PTHR43331">
    <property type="entry name" value="HOMOSERINE DEHYDROGENASE"/>
    <property type="match status" value="1"/>
</dbReference>
<name>A0ABS2P5V2_9BACI</name>
<dbReference type="Proteomes" id="UP000737402">
    <property type="component" value="Unassembled WGS sequence"/>
</dbReference>
<dbReference type="RefSeq" id="WP_204419821.1">
    <property type="nucleotide sequence ID" value="NZ_JAFBED010000016.1"/>
</dbReference>
<keyword evidence="9 10" id="KW-0486">Methionine biosynthesis</keyword>
<feature type="domain" description="Homoserine dehydrogenase catalytic" evidence="12">
    <location>
        <begin position="136"/>
        <end position="314"/>
    </location>
</feature>
<dbReference type="PROSITE" id="PS01042">
    <property type="entry name" value="HOMOSER_DHGENASE"/>
    <property type="match status" value="1"/>
</dbReference>
<evidence type="ECO:0000259" key="12">
    <source>
        <dbReference type="Pfam" id="PF00742"/>
    </source>
</evidence>
<evidence type="ECO:0000256" key="2">
    <source>
        <dbReference type="ARBA" id="ARBA00005062"/>
    </source>
</evidence>
<protein>
    <recommendedName>
        <fullName evidence="5 10">Homoserine dehydrogenase</fullName>
        <ecNumber evidence="4 10">1.1.1.3</ecNumber>
    </recommendedName>
</protein>
<evidence type="ECO:0000256" key="6">
    <source>
        <dbReference type="ARBA" id="ARBA00022605"/>
    </source>
</evidence>
<evidence type="ECO:0000313" key="15">
    <source>
        <dbReference type="Proteomes" id="UP000737402"/>
    </source>
</evidence>
<reference evidence="14 15" key="1">
    <citation type="submission" date="2021-01" db="EMBL/GenBank/DDBJ databases">
        <title>Genomic Encyclopedia of Type Strains, Phase IV (KMG-IV): sequencing the most valuable type-strain genomes for metagenomic binning, comparative biology and taxonomic classification.</title>
        <authorList>
            <person name="Goeker M."/>
        </authorList>
    </citation>
    <scope>NUCLEOTIDE SEQUENCE [LARGE SCALE GENOMIC DNA]</scope>
    <source>
        <strain evidence="14 15">DSM 25879</strain>
    </source>
</reference>
<feature type="domain" description="Aspartate/homoserine dehydrogenase NAD-binding" evidence="13">
    <location>
        <begin position="10"/>
        <end position="125"/>
    </location>
</feature>
<evidence type="ECO:0000256" key="1">
    <source>
        <dbReference type="ARBA" id="ARBA00005056"/>
    </source>
</evidence>
<evidence type="ECO:0000256" key="4">
    <source>
        <dbReference type="ARBA" id="ARBA00013213"/>
    </source>
</evidence>
<dbReference type="PANTHER" id="PTHR43331:SF1">
    <property type="entry name" value="HOMOSERINE DEHYDROGENASE"/>
    <property type="match status" value="1"/>
</dbReference>
<gene>
    <name evidence="14" type="ORF">JOC95_004179</name>
</gene>
<keyword evidence="15" id="KW-1185">Reference proteome</keyword>
<keyword evidence="8 10" id="KW-0560">Oxidoreductase</keyword>
<evidence type="ECO:0000256" key="5">
    <source>
        <dbReference type="ARBA" id="ARBA00013376"/>
    </source>
</evidence>
<dbReference type="EMBL" id="JAFBED010000016">
    <property type="protein sequence ID" value="MBM7622264.1"/>
    <property type="molecule type" value="Genomic_DNA"/>
</dbReference>
<evidence type="ECO:0000256" key="11">
    <source>
        <dbReference type="RuleBase" id="RU004171"/>
    </source>
</evidence>
<comment type="pathway">
    <text evidence="1 10">Amino-acid biosynthesis; L-threonine biosynthesis; L-threonine from L-aspartate: step 3/5.</text>
</comment>
<evidence type="ECO:0000256" key="8">
    <source>
        <dbReference type="ARBA" id="ARBA00023002"/>
    </source>
</evidence>
<proteinExistence type="inferred from homology"/>
<accession>A0ABS2P5V2</accession>
<comment type="pathway">
    <text evidence="2 10">Amino-acid biosynthesis; L-methionine biosynthesis via de novo pathway; L-homoserine from L-aspartate: step 3/3.</text>
</comment>
<dbReference type="Gene3D" id="3.30.360.10">
    <property type="entry name" value="Dihydrodipicolinate Reductase, domain 2"/>
    <property type="match status" value="1"/>
</dbReference>
<comment type="similarity">
    <text evidence="3 11">Belongs to the homoserine dehydrogenase family.</text>
</comment>
<keyword evidence="10" id="KW-0521">NADP</keyword>
<dbReference type="Gene3D" id="3.40.50.720">
    <property type="entry name" value="NAD(P)-binding Rossmann-like Domain"/>
    <property type="match status" value="1"/>
</dbReference>
<evidence type="ECO:0000256" key="3">
    <source>
        <dbReference type="ARBA" id="ARBA00006753"/>
    </source>
</evidence>
<dbReference type="InterPro" id="IPR036291">
    <property type="entry name" value="NAD(P)-bd_dom_sf"/>
</dbReference>
<dbReference type="InterPro" id="IPR001342">
    <property type="entry name" value="HDH_cat"/>
</dbReference>
<dbReference type="EC" id="1.1.1.3" evidence="4 10"/>
<organism evidence="14 15">
    <name type="scientific">Sutcliffiella tianshenii</name>
    <dbReference type="NCBI Taxonomy" id="1463404"/>
    <lineage>
        <taxon>Bacteria</taxon>
        <taxon>Bacillati</taxon>
        <taxon>Bacillota</taxon>
        <taxon>Bacilli</taxon>
        <taxon>Bacillales</taxon>
        <taxon>Bacillaceae</taxon>
        <taxon>Sutcliffiella</taxon>
    </lineage>
</organism>
<keyword evidence="7 10" id="KW-0791">Threonine biosynthesis</keyword>
<evidence type="ECO:0000313" key="14">
    <source>
        <dbReference type="EMBL" id="MBM7622264.1"/>
    </source>
</evidence>
<dbReference type="GO" id="GO:0004412">
    <property type="term" value="F:homoserine dehydrogenase activity"/>
    <property type="evidence" value="ECO:0007669"/>
    <property type="project" value="UniProtKB-EC"/>
</dbReference>
<dbReference type="NCBIfam" id="NF004976">
    <property type="entry name" value="PRK06349.1"/>
    <property type="match status" value="1"/>
</dbReference>
<dbReference type="SUPFAM" id="SSF55347">
    <property type="entry name" value="Glyceraldehyde-3-phosphate dehydrogenase-like, C-terminal domain"/>
    <property type="match status" value="1"/>
</dbReference>
<comment type="catalytic activity">
    <reaction evidence="10">
        <text>L-homoserine + NADP(+) = L-aspartate 4-semialdehyde + NADPH + H(+)</text>
        <dbReference type="Rhea" id="RHEA:15761"/>
        <dbReference type="ChEBI" id="CHEBI:15378"/>
        <dbReference type="ChEBI" id="CHEBI:57476"/>
        <dbReference type="ChEBI" id="CHEBI:57783"/>
        <dbReference type="ChEBI" id="CHEBI:58349"/>
        <dbReference type="ChEBI" id="CHEBI:537519"/>
        <dbReference type="EC" id="1.1.1.3"/>
    </reaction>
</comment>
<sequence>MSKINVALLGYGTVGKGVYRTIESHQDRLQRLLGKEVKVVAILVRNIDKHIAPDEHVLLTTNYEDILSLPELHIVIDAIVGREPGFSYLKKAIDKGCHVVTANKEMFAFHGTELQALALEKGVGLGYEATVAGGIPIIQTIRQLLSVNHFLGIEAILNGTTNFILTNMRKLGSTFAEALQVAKENGYAESDPTNDIEGYDALYKGMVLSQLIYGGKPNIKSVKRKGITHIQPNHMKIAEEADLRFKHVVTLSKSNNEIQCKVEPVLVPDSHPFYQVEGVQNSVSLATDLLGTLQLQGPGAGMFPTASAILEDIIQLENEHKAPPAAKDSVTDQDALSQWVIFGGYLESEKLGSDIKIIEKLDDTAWVIEAEYIPLGLSHSSDVTIYPLRGKYERKKLPIQV</sequence>
<dbReference type="Pfam" id="PF00742">
    <property type="entry name" value="Homoserine_dh"/>
    <property type="match status" value="1"/>
</dbReference>
<evidence type="ECO:0000256" key="7">
    <source>
        <dbReference type="ARBA" id="ARBA00022697"/>
    </source>
</evidence>
<comment type="caution">
    <text evidence="14">The sequence shown here is derived from an EMBL/GenBank/DDBJ whole genome shotgun (WGS) entry which is preliminary data.</text>
</comment>
<evidence type="ECO:0000259" key="13">
    <source>
        <dbReference type="Pfam" id="PF03447"/>
    </source>
</evidence>
<evidence type="ECO:0000256" key="10">
    <source>
        <dbReference type="RuleBase" id="RU000579"/>
    </source>
</evidence>
<dbReference type="SUPFAM" id="SSF51735">
    <property type="entry name" value="NAD(P)-binding Rossmann-fold domains"/>
    <property type="match status" value="1"/>
</dbReference>
<evidence type="ECO:0000256" key="9">
    <source>
        <dbReference type="ARBA" id="ARBA00023167"/>
    </source>
</evidence>
<dbReference type="InterPro" id="IPR005106">
    <property type="entry name" value="Asp/hSer_DH_NAD-bd"/>
</dbReference>